<reference evidence="1" key="1">
    <citation type="submission" date="2022-07" db="EMBL/GenBank/DDBJ databases">
        <title>Phylogenomic reconstructions and comparative analyses of Kickxellomycotina fungi.</title>
        <authorList>
            <person name="Reynolds N.K."/>
            <person name="Stajich J.E."/>
            <person name="Barry K."/>
            <person name="Grigoriev I.V."/>
            <person name="Crous P."/>
            <person name="Smith M.E."/>
        </authorList>
    </citation>
    <scope>NUCLEOTIDE SEQUENCE</scope>
    <source>
        <strain evidence="1">NBRC 105414</strain>
    </source>
</reference>
<dbReference type="OrthoDB" id="5536356at2759"/>
<comment type="caution">
    <text evidence="1">The sequence shown here is derived from an EMBL/GenBank/DDBJ whole genome shotgun (WGS) entry which is preliminary data.</text>
</comment>
<protein>
    <submittedName>
        <fullName evidence="1">Uncharacterized protein</fullName>
    </submittedName>
</protein>
<accession>A0A9W8LM28</accession>
<dbReference type="EMBL" id="JANBUL010000010">
    <property type="protein sequence ID" value="KAJ2785520.1"/>
    <property type="molecule type" value="Genomic_DNA"/>
</dbReference>
<evidence type="ECO:0000313" key="1">
    <source>
        <dbReference type="EMBL" id="KAJ2785520.1"/>
    </source>
</evidence>
<sequence>MNCFSPSEKVVVRVCGTAMHKAGTERLSTRDLNCTVGHIVDRVGGAGTARHAETVSVQVCSAEGLGWHAVKIGLEDNVKTVHARLGRPQELVIDCCSRAAGMAVHSPAPHRNNQLGWRTAVGRPDLGPKGDARYEDVAVGMHGQPARPPLAWHFLQLSKLPFVLLSSVFVSYDERKPGGYTYSDEGRSSNARVTTDMGIVALAGLVQAVKRLNIHLHCFSETLVGLGTVLEVLEVEASVLEGVQLLRIFVHRPTMTPDVVAPETVSYRHSEDRVSSGLADMLPGVQRLAYSGGRSGAAVERVYGKLASRYTGQLQMLHATSPIAVPHGAVFTQLEDVSIDYYTGVDANQTPVVCRYTGLLISMPDAELDDRLMRMLPDTLVRLRLTNLPIDHSLESFGMEGGPREVRFESLLSLVVTYEARTGNNRRMTPRQDASTWRLHFPRLKAMSVDCAWGACPILNDVMLPSHMDTVVLGVTVGGLRSIESIVMPAARRLAVTVHESDYTARNAAIAASRLVRSAAGSREVELSVDDPAVPVLPDGFQPHSLTRLAISAPTSVDVMLRLVQRMAGLVRLEIRRLEPGATQLDISVPELGDPCTVGPLNATLRDVCIELSDGEAPEAVIQALKHMVLGLPALESLSSMSVHRKPIADFVSAYAEKYPHLTGIRLALCGWAV</sequence>
<gene>
    <name evidence="1" type="ORF">H4R18_000465</name>
</gene>
<evidence type="ECO:0000313" key="2">
    <source>
        <dbReference type="Proteomes" id="UP001140217"/>
    </source>
</evidence>
<name>A0A9W8LM28_9FUNG</name>
<organism evidence="1 2">
    <name type="scientific">Coemansia javaensis</name>
    <dbReference type="NCBI Taxonomy" id="2761396"/>
    <lineage>
        <taxon>Eukaryota</taxon>
        <taxon>Fungi</taxon>
        <taxon>Fungi incertae sedis</taxon>
        <taxon>Zoopagomycota</taxon>
        <taxon>Kickxellomycotina</taxon>
        <taxon>Kickxellomycetes</taxon>
        <taxon>Kickxellales</taxon>
        <taxon>Kickxellaceae</taxon>
        <taxon>Coemansia</taxon>
    </lineage>
</organism>
<keyword evidence="2" id="KW-1185">Reference proteome</keyword>
<dbReference type="Proteomes" id="UP001140217">
    <property type="component" value="Unassembled WGS sequence"/>
</dbReference>
<dbReference type="AlphaFoldDB" id="A0A9W8LM28"/>
<proteinExistence type="predicted"/>